<evidence type="ECO:0000313" key="1">
    <source>
        <dbReference type="EMBL" id="CAD8990185.1"/>
    </source>
</evidence>
<organism evidence="1">
    <name type="scientific">Eutreptiella gymnastica</name>
    <dbReference type="NCBI Taxonomy" id="73025"/>
    <lineage>
        <taxon>Eukaryota</taxon>
        <taxon>Discoba</taxon>
        <taxon>Euglenozoa</taxon>
        <taxon>Euglenida</taxon>
        <taxon>Spirocuta</taxon>
        <taxon>Euglenophyceae</taxon>
        <taxon>Eutreptiales</taxon>
        <taxon>Eutreptiaceae</taxon>
        <taxon>Eutreptiella</taxon>
    </lineage>
</organism>
<reference evidence="1" key="1">
    <citation type="submission" date="2021-01" db="EMBL/GenBank/DDBJ databases">
        <authorList>
            <person name="Corre E."/>
            <person name="Pelletier E."/>
            <person name="Niang G."/>
            <person name="Scheremetjew M."/>
            <person name="Finn R."/>
            <person name="Kale V."/>
            <person name="Holt S."/>
            <person name="Cochrane G."/>
            <person name="Meng A."/>
            <person name="Brown T."/>
            <person name="Cohen L."/>
        </authorList>
    </citation>
    <scope>NUCLEOTIDE SEQUENCE</scope>
    <source>
        <strain evidence="1">NIES-381</strain>
    </source>
</reference>
<accession>A0A7S1HSU7</accession>
<dbReference type="EMBL" id="HBGA01003665">
    <property type="protein sequence ID" value="CAD8990185.1"/>
    <property type="molecule type" value="Transcribed_RNA"/>
</dbReference>
<name>A0A7S1HSU7_9EUGL</name>
<proteinExistence type="predicted"/>
<protein>
    <submittedName>
        <fullName evidence="1">Uncharacterized protein</fullName>
    </submittedName>
</protein>
<dbReference type="AlphaFoldDB" id="A0A7S1HSU7"/>
<sequence>MPRARACVLHTPFISPTGHPIAVRLTVPCELNAQVHSPAQAPKHACPTLTPYPKTPQVWSCTCAPTATNSGPTPWPAKPSQTMRRSACLCPTPEVVVGPGAWVWRARPHGVPWAVWGLTPAVCVGVGVACS</sequence>
<gene>
    <name evidence="1" type="ORF">EGYM00392_LOCUS1227</name>
</gene>